<dbReference type="Proteomes" id="UP000242287">
    <property type="component" value="Unassembled WGS sequence"/>
</dbReference>
<dbReference type="AlphaFoldDB" id="A0A2A9NV77"/>
<accession>A0A2A9NV77</accession>
<protein>
    <recommendedName>
        <fullName evidence="3">FIST domain-containing protein</fullName>
    </recommendedName>
</protein>
<evidence type="ECO:0000313" key="2">
    <source>
        <dbReference type="Proteomes" id="UP000242287"/>
    </source>
</evidence>
<sequence>MALHLSTVVARTVSPILTHISRLSLAFPNHPVVFAISSNAPEHHLSHLFHELTTFSSKSIGCLSSPLPGPYSALTACSLAILDPSHAVPFRSTIPGQPPSQVGRWHAPQRMKREVVNEMPNVTDWNNVWNTTTGMTRIPGHLEHLDSSTVSAVVYMTDISPEGLVRALSSSFPMVPKLGLVASSTPFVTGRPFTLFHNKDVFGSGAVGIALTRLPQGSFNTMATFANLTPLSTPMTVTELVLSSITEESVFFLTFSLRRGGNMIVSLDHQNPTQLLLSCLQNAGLSSKSFKDNMQFALGVINDDQLVQAFNITAGNPSRGAISLQAQQSPPQGATVQFLYRSQVFPTVSHQNFPFLPYHYSPTSDLSSSSGFFRYIMVDAELPLSPTETDMDPDSAYILDGTFLAASDNGFLLSTTPDNSWLCTFPGVSAALEFI</sequence>
<organism evidence="1 2">
    <name type="scientific">Amanita thiersii Skay4041</name>
    <dbReference type="NCBI Taxonomy" id="703135"/>
    <lineage>
        <taxon>Eukaryota</taxon>
        <taxon>Fungi</taxon>
        <taxon>Dikarya</taxon>
        <taxon>Basidiomycota</taxon>
        <taxon>Agaricomycotina</taxon>
        <taxon>Agaricomycetes</taxon>
        <taxon>Agaricomycetidae</taxon>
        <taxon>Agaricales</taxon>
        <taxon>Pluteineae</taxon>
        <taxon>Amanitaceae</taxon>
        <taxon>Amanita</taxon>
    </lineage>
</organism>
<dbReference type="OrthoDB" id="10251508at2759"/>
<name>A0A2A9NV77_9AGAR</name>
<reference evidence="1 2" key="1">
    <citation type="submission" date="2014-02" db="EMBL/GenBank/DDBJ databases">
        <title>Transposable element dynamics among asymbiotic and ectomycorrhizal Amanita fungi.</title>
        <authorList>
            <consortium name="DOE Joint Genome Institute"/>
            <person name="Hess J."/>
            <person name="Skrede I."/>
            <person name="Wolfe B."/>
            <person name="LaButti K."/>
            <person name="Ohm R.A."/>
            <person name="Grigoriev I.V."/>
            <person name="Pringle A."/>
        </authorList>
    </citation>
    <scope>NUCLEOTIDE SEQUENCE [LARGE SCALE GENOMIC DNA]</scope>
    <source>
        <strain evidence="1 2">SKay4041</strain>
    </source>
</reference>
<evidence type="ECO:0000313" key="1">
    <source>
        <dbReference type="EMBL" id="PFH53274.1"/>
    </source>
</evidence>
<evidence type="ECO:0008006" key="3">
    <source>
        <dbReference type="Google" id="ProtNLM"/>
    </source>
</evidence>
<proteinExistence type="predicted"/>
<gene>
    <name evidence="1" type="ORF">AMATHDRAFT_45552</name>
</gene>
<keyword evidence="2" id="KW-1185">Reference proteome</keyword>
<dbReference type="EMBL" id="KZ301974">
    <property type="protein sequence ID" value="PFH53274.1"/>
    <property type="molecule type" value="Genomic_DNA"/>
</dbReference>